<keyword evidence="1" id="KW-1133">Transmembrane helix</keyword>
<dbReference type="AlphaFoldDB" id="A0A964WTB3"/>
<accession>A0A964WTB3</accession>
<evidence type="ECO:0000256" key="1">
    <source>
        <dbReference type="SAM" id="Phobius"/>
    </source>
</evidence>
<dbReference type="OrthoDB" id="9804637at2"/>
<proteinExistence type="predicted"/>
<dbReference type="InterPro" id="IPR009935">
    <property type="entry name" value="DUF1467"/>
</dbReference>
<comment type="caution">
    <text evidence="2">The sequence shown here is derived from an EMBL/GenBank/DDBJ whole genome shotgun (WGS) entry which is preliminary data.</text>
</comment>
<feature type="transmembrane region" description="Helical" evidence="1">
    <location>
        <begin position="6"/>
        <end position="26"/>
    </location>
</feature>
<sequence>MGLVSSVAIYFIIWWLVLFAVLPFGVKSQAESGDVTLGTEHGAPTRHFMGRKLLATTLIAAVLFAAIYVAIAVYGVTFEDIMV</sequence>
<evidence type="ECO:0000313" key="2">
    <source>
        <dbReference type="EMBL" id="MYZ47824.1"/>
    </source>
</evidence>
<dbReference type="RefSeq" id="WP_161140174.1">
    <property type="nucleotide sequence ID" value="NZ_SPKJ01000022.1"/>
</dbReference>
<dbReference type="EMBL" id="SPKJ01000022">
    <property type="protein sequence ID" value="MYZ47824.1"/>
    <property type="molecule type" value="Genomic_DNA"/>
</dbReference>
<feature type="transmembrane region" description="Helical" evidence="1">
    <location>
        <begin position="53"/>
        <end position="76"/>
    </location>
</feature>
<organism evidence="2 3">
    <name type="scientific">Propylenella binzhouense</name>
    <dbReference type="NCBI Taxonomy" id="2555902"/>
    <lineage>
        <taxon>Bacteria</taxon>
        <taxon>Pseudomonadati</taxon>
        <taxon>Pseudomonadota</taxon>
        <taxon>Alphaproteobacteria</taxon>
        <taxon>Hyphomicrobiales</taxon>
        <taxon>Propylenellaceae</taxon>
        <taxon>Propylenella</taxon>
    </lineage>
</organism>
<dbReference type="Pfam" id="PF07330">
    <property type="entry name" value="DUF1467"/>
    <property type="match status" value="1"/>
</dbReference>
<name>A0A964WTB3_9HYPH</name>
<keyword evidence="1" id="KW-0472">Membrane</keyword>
<dbReference type="Proteomes" id="UP000773614">
    <property type="component" value="Unassembled WGS sequence"/>
</dbReference>
<protein>
    <submittedName>
        <fullName evidence="2">DUF1467 family protein</fullName>
    </submittedName>
</protein>
<reference evidence="2" key="1">
    <citation type="submission" date="2019-03" db="EMBL/GenBank/DDBJ databases">
        <title>Afifella sp. nov., isolated from activated sludge.</title>
        <authorList>
            <person name="Li Q."/>
            <person name="Liu Y."/>
        </authorList>
    </citation>
    <scope>NUCLEOTIDE SEQUENCE</scope>
    <source>
        <strain evidence="2">L72</strain>
    </source>
</reference>
<keyword evidence="3" id="KW-1185">Reference proteome</keyword>
<keyword evidence="1" id="KW-0812">Transmembrane</keyword>
<evidence type="ECO:0000313" key="3">
    <source>
        <dbReference type="Proteomes" id="UP000773614"/>
    </source>
</evidence>
<gene>
    <name evidence="2" type="ORF">E4O86_08875</name>
</gene>